<evidence type="ECO:0000256" key="3">
    <source>
        <dbReference type="ARBA" id="ARBA00022833"/>
    </source>
</evidence>
<keyword evidence="6" id="KW-0732">Signal</keyword>
<sequence>MPQGHSPGSWYGLPLTLYLLVIWCKMDRRSQAEELYSELRCSDNGDESNGDKLQQTKQHIQQHLYHVKPNDRFRYQEFASIINESAAMPYFSPVKASTAFQNLELYLILILNSPWKPEYKTVRKYSGFFQSKIEAHLQNAATVFKLVGYSETKDGVLTLIRRINKDVILAVAFECLVAAEECFIINGAHESGDPRVSYAHVVRVRVSHSGNAEQLAELVRKDLPYNSDHMVKDRRGELDMFTDTPAASNSKHHNLDKTLHGGVNIPYADDDAADRPDLREATFEEHCMASLRLLQEDVAIPKAKPIQLPKGGSEEWSFVRDGLQNKFGEDYYKGQRGDVLQGDEMVDRDVDEKVMRPVMQPPRPHGPSYRDSGYQGSYAQPIYYPPTADTGYESQLASKVATSSTSYAKVPTSDVTHLPPGPHTQQRIVSRGNEATYLHPVSGEDADILGLRHVTPVPATQEPIYPEYPSEIVHGNRTYPQPLTREASHIPSSGRQTFPTSPLRTPENEANRRQLCKSLSLRSPTDMPSRQSGPRPLPNPPSAVIKDFVTEQNYNTAAPYRNSRSAPVACRDTSDVLQPRFQRQLSSDRTVVWECRYCTLENSNAALVCSSCGKSKTRTNNSEQDFTTRKCLICTFDNLPDASKCNVCESDQLAGVQSAV</sequence>
<keyword evidence="1" id="KW-0479">Metal-binding</keyword>
<feature type="signal peptide" evidence="6">
    <location>
        <begin position="1"/>
        <end position="32"/>
    </location>
</feature>
<organism evidence="8 9">
    <name type="scientific">Mizuhopecten yessoensis</name>
    <name type="common">Japanese scallop</name>
    <name type="synonym">Patinopecten yessoensis</name>
    <dbReference type="NCBI Taxonomy" id="6573"/>
    <lineage>
        <taxon>Eukaryota</taxon>
        <taxon>Metazoa</taxon>
        <taxon>Spiralia</taxon>
        <taxon>Lophotrochozoa</taxon>
        <taxon>Mollusca</taxon>
        <taxon>Bivalvia</taxon>
        <taxon>Autobranchia</taxon>
        <taxon>Pteriomorphia</taxon>
        <taxon>Pectinida</taxon>
        <taxon>Pectinoidea</taxon>
        <taxon>Pectinidae</taxon>
        <taxon>Mizuhopecten</taxon>
    </lineage>
</organism>
<dbReference type="InterPro" id="IPR001876">
    <property type="entry name" value="Znf_RanBP2"/>
</dbReference>
<evidence type="ECO:0000259" key="7">
    <source>
        <dbReference type="PROSITE" id="PS50199"/>
    </source>
</evidence>
<dbReference type="EMBL" id="NEDP02004580">
    <property type="protein sequence ID" value="OWF45092.1"/>
    <property type="molecule type" value="Genomic_DNA"/>
</dbReference>
<evidence type="ECO:0000313" key="8">
    <source>
        <dbReference type="EMBL" id="OWF45092.1"/>
    </source>
</evidence>
<name>A0A210Q8L0_MIZYE</name>
<feature type="domain" description="RanBP2-type" evidence="7">
    <location>
        <begin position="589"/>
        <end position="618"/>
    </location>
</feature>
<feature type="compositionally biased region" description="Polar residues" evidence="5">
    <location>
        <begin position="490"/>
        <end position="503"/>
    </location>
</feature>
<reference evidence="8 9" key="1">
    <citation type="journal article" date="2017" name="Nat. Ecol. Evol.">
        <title>Scallop genome provides insights into evolution of bilaterian karyotype and development.</title>
        <authorList>
            <person name="Wang S."/>
            <person name="Zhang J."/>
            <person name="Jiao W."/>
            <person name="Li J."/>
            <person name="Xun X."/>
            <person name="Sun Y."/>
            <person name="Guo X."/>
            <person name="Huan P."/>
            <person name="Dong B."/>
            <person name="Zhang L."/>
            <person name="Hu X."/>
            <person name="Sun X."/>
            <person name="Wang J."/>
            <person name="Zhao C."/>
            <person name="Wang Y."/>
            <person name="Wang D."/>
            <person name="Huang X."/>
            <person name="Wang R."/>
            <person name="Lv J."/>
            <person name="Li Y."/>
            <person name="Zhang Z."/>
            <person name="Liu B."/>
            <person name="Lu W."/>
            <person name="Hui Y."/>
            <person name="Liang J."/>
            <person name="Zhou Z."/>
            <person name="Hou R."/>
            <person name="Li X."/>
            <person name="Liu Y."/>
            <person name="Li H."/>
            <person name="Ning X."/>
            <person name="Lin Y."/>
            <person name="Zhao L."/>
            <person name="Xing Q."/>
            <person name="Dou J."/>
            <person name="Li Y."/>
            <person name="Mao J."/>
            <person name="Guo H."/>
            <person name="Dou H."/>
            <person name="Li T."/>
            <person name="Mu C."/>
            <person name="Jiang W."/>
            <person name="Fu Q."/>
            <person name="Fu X."/>
            <person name="Miao Y."/>
            <person name="Liu J."/>
            <person name="Yu Q."/>
            <person name="Li R."/>
            <person name="Liao H."/>
            <person name="Li X."/>
            <person name="Kong Y."/>
            <person name="Jiang Z."/>
            <person name="Chourrout D."/>
            <person name="Li R."/>
            <person name="Bao Z."/>
        </authorList>
    </citation>
    <scope>NUCLEOTIDE SEQUENCE [LARGE SCALE GENOMIC DNA]</scope>
    <source>
        <strain evidence="8 9">PY_sf001</strain>
    </source>
</reference>
<dbReference type="PANTHER" id="PTHR15326:SF2">
    <property type="entry name" value="PROTEIN TAMOZHENNIC"/>
    <property type="match status" value="1"/>
</dbReference>
<gene>
    <name evidence="8" type="ORF">KP79_PYT14560</name>
</gene>
<dbReference type="GO" id="GO:0008270">
    <property type="term" value="F:zinc ion binding"/>
    <property type="evidence" value="ECO:0007669"/>
    <property type="project" value="UniProtKB-KW"/>
</dbReference>
<feature type="compositionally biased region" description="Polar residues" evidence="5">
    <location>
        <begin position="520"/>
        <end position="532"/>
    </location>
</feature>
<dbReference type="PROSITE" id="PS01358">
    <property type="entry name" value="ZF_RANBP2_1"/>
    <property type="match status" value="1"/>
</dbReference>
<dbReference type="GO" id="GO:0005737">
    <property type="term" value="C:cytoplasm"/>
    <property type="evidence" value="ECO:0007669"/>
    <property type="project" value="TreeGrafter"/>
</dbReference>
<dbReference type="Pfam" id="PF21388">
    <property type="entry name" value="SPATA2_PUB-like"/>
    <property type="match status" value="1"/>
</dbReference>
<comment type="caution">
    <text evidence="8">The sequence shown here is derived from an EMBL/GenBank/DDBJ whole genome shotgun (WGS) entry which is preliminary data.</text>
</comment>
<dbReference type="InterPro" id="IPR048839">
    <property type="entry name" value="SPATA2_PUB-like"/>
</dbReference>
<dbReference type="Proteomes" id="UP000242188">
    <property type="component" value="Unassembled WGS sequence"/>
</dbReference>
<dbReference type="PANTHER" id="PTHR15326">
    <property type="entry name" value="SPERMATOGENESIS-ASSOCIATED PROTEIN 2/TAMOZHENNIC"/>
    <property type="match status" value="1"/>
</dbReference>
<feature type="chain" id="PRO_5013007464" evidence="6">
    <location>
        <begin position="33"/>
        <end position="660"/>
    </location>
</feature>
<evidence type="ECO:0000256" key="2">
    <source>
        <dbReference type="ARBA" id="ARBA00022771"/>
    </source>
</evidence>
<dbReference type="PROSITE" id="PS50199">
    <property type="entry name" value="ZF_RANBP2_2"/>
    <property type="match status" value="1"/>
</dbReference>
<dbReference type="AlphaFoldDB" id="A0A210Q8L0"/>
<evidence type="ECO:0000256" key="1">
    <source>
        <dbReference type="ARBA" id="ARBA00022723"/>
    </source>
</evidence>
<dbReference type="SMART" id="SM00547">
    <property type="entry name" value="ZnF_RBZ"/>
    <property type="match status" value="2"/>
</dbReference>
<proteinExistence type="predicted"/>
<keyword evidence="3" id="KW-0862">Zinc</keyword>
<evidence type="ECO:0000256" key="6">
    <source>
        <dbReference type="SAM" id="SignalP"/>
    </source>
</evidence>
<evidence type="ECO:0000256" key="5">
    <source>
        <dbReference type="SAM" id="MobiDB-lite"/>
    </source>
</evidence>
<evidence type="ECO:0000313" key="9">
    <source>
        <dbReference type="Proteomes" id="UP000242188"/>
    </source>
</evidence>
<accession>A0A210Q8L0</accession>
<dbReference type="SUPFAM" id="SSF143503">
    <property type="entry name" value="PUG domain-like"/>
    <property type="match status" value="1"/>
</dbReference>
<evidence type="ECO:0000256" key="4">
    <source>
        <dbReference type="PROSITE-ProRule" id="PRU00322"/>
    </source>
</evidence>
<dbReference type="InterPro" id="IPR036339">
    <property type="entry name" value="PUB-like_dom_sf"/>
</dbReference>
<feature type="region of interest" description="Disordered" evidence="5">
    <location>
        <begin position="460"/>
        <end position="543"/>
    </location>
</feature>
<protein>
    <submittedName>
        <fullName evidence="8">Protein tamozhennic</fullName>
    </submittedName>
</protein>
<dbReference type="OrthoDB" id="9989817at2759"/>
<dbReference type="Gene3D" id="1.20.58.2190">
    <property type="match status" value="1"/>
</dbReference>
<keyword evidence="2 4" id="KW-0863">Zinc-finger</keyword>
<keyword evidence="9" id="KW-1185">Reference proteome</keyword>